<evidence type="ECO:0000256" key="2">
    <source>
        <dbReference type="ARBA" id="ARBA00004496"/>
    </source>
</evidence>
<comment type="subcellular location">
    <subcellularLocation>
        <location evidence="2">Cytoplasm</location>
    </subcellularLocation>
</comment>
<keyword evidence="8" id="KW-0119">Carbohydrate metabolism</keyword>
<dbReference type="NCBIfam" id="TIGR01662">
    <property type="entry name" value="HAD-SF-IIIA"/>
    <property type="match status" value="1"/>
</dbReference>
<evidence type="ECO:0000256" key="6">
    <source>
        <dbReference type="ARBA" id="ARBA00022723"/>
    </source>
</evidence>
<feature type="non-terminal residue" evidence="11">
    <location>
        <position position="167"/>
    </location>
</feature>
<keyword evidence="5" id="KW-0963">Cytoplasm</keyword>
<feature type="region of interest" description="Disordered" evidence="10">
    <location>
        <begin position="1"/>
        <end position="22"/>
    </location>
</feature>
<dbReference type="SUPFAM" id="SSF56784">
    <property type="entry name" value="HAD-like"/>
    <property type="match status" value="1"/>
</dbReference>
<comment type="similarity">
    <text evidence="3">Belongs to the GmhB family.</text>
</comment>
<dbReference type="Gene3D" id="3.40.50.1000">
    <property type="entry name" value="HAD superfamily/HAD-like"/>
    <property type="match status" value="1"/>
</dbReference>
<dbReference type="InterPro" id="IPR023214">
    <property type="entry name" value="HAD_sf"/>
</dbReference>
<comment type="cofactor">
    <cofactor evidence="1">
        <name>Mg(2+)</name>
        <dbReference type="ChEBI" id="CHEBI:18420"/>
    </cofactor>
</comment>
<dbReference type="AlphaFoldDB" id="A0A2G9YA43"/>
<dbReference type="InterPro" id="IPR006543">
    <property type="entry name" value="Histidinol-phos"/>
</dbReference>
<reference evidence="11 12" key="1">
    <citation type="submission" date="2017-09" db="EMBL/GenBank/DDBJ databases">
        <title>Depth-based differentiation of microbial function through sediment-hosted aquifers and enrichment of novel symbionts in the deep terrestrial subsurface.</title>
        <authorList>
            <person name="Probst A.J."/>
            <person name="Ladd B."/>
            <person name="Jarett J.K."/>
            <person name="Geller-Mcgrath D.E."/>
            <person name="Sieber C.M."/>
            <person name="Emerson J.B."/>
            <person name="Anantharaman K."/>
            <person name="Thomas B.C."/>
            <person name="Malmstrom R."/>
            <person name="Stieglmeier M."/>
            <person name="Klingl A."/>
            <person name="Woyke T."/>
            <person name="Ryan C.M."/>
            <person name="Banfield J.F."/>
        </authorList>
    </citation>
    <scope>NUCLEOTIDE SEQUENCE [LARGE SCALE GENOMIC DNA]</scope>
    <source>
        <strain evidence="11">CG23_combo_of_CG06-09_8_20_14_all_48_7</strain>
    </source>
</reference>
<accession>A0A2G9YA43</accession>
<comment type="caution">
    <text evidence="11">The sequence shown here is derived from an EMBL/GenBank/DDBJ whole genome shotgun (WGS) entry which is preliminary data.</text>
</comment>
<dbReference type="Pfam" id="PF08645">
    <property type="entry name" value="PNK3P"/>
    <property type="match status" value="1"/>
</dbReference>
<evidence type="ECO:0000256" key="3">
    <source>
        <dbReference type="ARBA" id="ARBA00005628"/>
    </source>
</evidence>
<keyword evidence="7" id="KW-0378">Hydrolase</keyword>
<evidence type="ECO:0000256" key="10">
    <source>
        <dbReference type="SAM" id="MobiDB-lite"/>
    </source>
</evidence>
<dbReference type="InterPro" id="IPR004446">
    <property type="entry name" value="Heptose_bisP_phosphatase"/>
</dbReference>
<evidence type="ECO:0000256" key="9">
    <source>
        <dbReference type="ARBA" id="ARBA00031828"/>
    </source>
</evidence>
<name>A0A2G9YA43_9BACT</name>
<dbReference type="EMBL" id="PCRF01000216">
    <property type="protein sequence ID" value="PIP16087.1"/>
    <property type="molecule type" value="Genomic_DNA"/>
</dbReference>
<proteinExistence type="inferred from homology"/>
<dbReference type="InterPro" id="IPR013954">
    <property type="entry name" value="PNK3P"/>
</dbReference>
<organism evidence="11 12">
    <name type="scientific">bacterium (Candidatus Ratteibacteria) CG23_combo_of_CG06-09_8_20_14_all_48_7</name>
    <dbReference type="NCBI Taxonomy" id="2014292"/>
    <lineage>
        <taxon>Bacteria</taxon>
        <taxon>Candidatus Ratteibacteria</taxon>
    </lineage>
</organism>
<dbReference type="InterPro" id="IPR036412">
    <property type="entry name" value="HAD-like_sf"/>
</dbReference>
<dbReference type="CDD" id="cd07503">
    <property type="entry name" value="HAD_HisB-N"/>
    <property type="match status" value="1"/>
</dbReference>
<comment type="subunit">
    <text evidence="4">Monomer.</text>
</comment>
<evidence type="ECO:0000256" key="7">
    <source>
        <dbReference type="ARBA" id="ARBA00022801"/>
    </source>
</evidence>
<evidence type="ECO:0000313" key="11">
    <source>
        <dbReference type="EMBL" id="PIP16087.1"/>
    </source>
</evidence>
<evidence type="ECO:0000256" key="1">
    <source>
        <dbReference type="ARBA" id="ARBA00001946"/>
    </source>
</evidence>
<dbReference type="GO" id="GO:0016791">
    <property type="term" value="F:phosphatase activity"/>
    <property type="evidence" value="ECO:0007669"/>
    <property type="project" value="InterPro"/>
</dbReference>
<evidence type="ECO:0000313" key="12">
    <source>
        <dbReference type="Proteomes" id="UP000230392"/>
    </source>
</evidence>
<dbReference type="GO" id="GO:0005737">
    <property type="term" value="C:cytoplasm"/>
    <property type="evidence" value="ECO:0007669"/>
    <property type="project" value="UniProtKB-SubCell"/>
</dbReference>
<sequence>MARSRLAYPGPPYERTEEVRTSRRAAGYPVDQAVTVFLDRDGVISQFYADGYTKSWDEFKFLPGVKEALRFLNQSGAKVFIVSNQSGVNKGLYTYQDLLDIDRKMVDTITDVGGKVWASYYCPHTEEDVCFCRKPKTGLLERAVAEFKLDIQNSYAYLVGDSETDII</sequence>
<dbReference type="NCBIfam" id="TIGR01656">
    <property type="entry name" value="Histidinol-ppas"/>
    <property type="match status" value="1"/>
</dbReference>
<evidence type="ECO:0000256" key="5">
    <source>
        <dbReference type="ARBA" id="ARBA00022490"/>
    </source>
</evidence>
<dbReference type="PANTHER" id="PTHR42891:SF1">
    <property type="entry name" value="D-GLYCERO-BETA-D-MANNO-HEPTOSE-1,7-BISPHOSPHATE 7-PHOSPHATASE"/>
    <property type="match status" value="1"/>
</dbReference>
<protein>
    <recommendedName>
        <fullName evidence="9">D,D-heptose 1,7-bisphosphate phosphatase</fullName>
    </recommendedName>
</protein>
<evidence type="ECO:0000256" key="4">
    <source>
        <dbReference type="ARBA" id="ARBA00011245"/>
    </source>
</evidence>
<gene>
    <name evidence="11" type="ORF">COX46_04375</name>
</gene>
<dbReference type="InterPro" id="IPR006549">
    <property type="entry name" value="HAD-SF_hydro_IIIA"/>
</dbReference>
<dbReference type="GO" id="GO:0005975">
    <property type="term" value="P:carbohydrate metabolic process"/>
    <property type="evidence" value="ECO:0007669"/>
    <property type="project" value="InterPro"/>
</dbReference>
<dbReference type="Proteomes" id="UP000230392">
    <property type="component" value="Unassembled WGS sequence"/>
</dbReference>
<keyword evidence="6" id="KW-0479">Metal-binding</keyword>
<evidence type="ECO:0000256" key="8">
    <source>
        <dbReference type="ARBA" id="ARBA00023277"/>
    </source>
</evidence>
<dbReference type="GO" id="GO:0046872">
    <property type="term" value="F:metal ion binding"/>
    <property type="evidence" value="ECO:0007669"/>
    <property type="project" value="UniProtKB-KW"/>
</dbReference>
<dbReference type="PANTHER" id="PTHR42891">
    <property type="entry name" value="D-GLYCERO-BETA-D-MANNO-HEPTOSE-1,7-BISPHOSPHATE 7-PHOSPHATASE"/>
    <property type="match status" value="1"/>
</dbReference>